<proteinExistence type="predicted"/>
<evidence type="ECO:0000313" key="1">
    <source>
        <dbReference type="EMBL" id="VAX35069.1"/>
    </source>
</evidence>
<organism evidence="1">
    <name type="scientific">hydrothermal vent metagenome</name>
    <dbReference type="NCBI Taxonomy" id="652676"/>
    <lineage>
        <taxon>unclassified sequences</taxon>
        <taxon>metagenomes</taxon>
        <taxon>ecological metagenomes</taxon>
    </lineage>
</organism>
<sequence length="210" mass="24668">MAKCSICHSRKGKRLCMAFDGFACSLCCGQTRKKSTCEKCTYYKSPEESRLSGKDILLRREKDSDEYKNDPDKILFEPKGFRKMSEIILEFAEPLLDVASHYREQENSIYFAIMVWNMSLCSKRNQKEDIQNLINTICDTKEKLVIKDMKCFIEQLLKRKKKYFAQENRFIKDYHIKEGKNGDISLDVVSIIPQTLVTEDMKRELLQDTR</sequence>
<name>A0A3B1CZ16_9ZZZZ</name>
<dbReference type="EMBL" id="UOGJ01000027">
    <property type="protein sequence ID" value="VAX35069.1"/>
    <property type="molecule type" value="Genomic_DNA"/>
</dbReference>
<protein>
    <submittedName>
        <fullName evidence="1">Uncharacterized protein</fullName>
    </submittedName>
</protein>
<gene>
    <name evidence="1" type="ORF">MNBD_UNCLBAC01-132</name>
</gene>
<reference evidence="1" key="1">
    <citation type="submission" date="2018-06" db="EMBL/GenBank/DDBJ databases">
        <authorList>
            <person name="Zhirakovskaya E."/>
        </authorList>
    </citation>
    <scope>NUCLEOTIDE SEQUENCE</scope>
</reference>
<accession>A0A3B1CZ16</accession>
<dbReference type="AlphaFoldDB" id="A0A3B1CZ16"/>